<proteinExistence type="predicted"/>
<keyword evidence="1" id="KW-0812">Transmembrane</keyword>
<organism evidence="2 3">
    <name type="scientific">Chengkuizengella axinellae</name>
    <dbReference type="NCBI Taxonomy" id="3064388"/>
    <lineage>
        <taxon>Bacteria</taxon>
        <taxon>Bacillati</taxon>
        <taxon>Bacillota</taxon>
        <taxon>Bacilli</taxon>
        <taxon>Bacillales</taxon>
        <taxon>Paenibacillaceae</taxon>
        <taxon>Chengkuizengella</taxon>
    </lineage>
</organism>
<dbReference type="InterPro" id="IPR021338">
    <property type="entry name" value="DUF2953"/>
</dbReference>
<evidence type="ECO:0000313" key="3">
    <source>
        <dbReference type="Proteomes" id="UP001231941"/>
    </source>
</evidence>
<feature type="transmembrane region" description="Helical" evidence="1">
    <location>
        <begin position="6"/>
        <end position="25"/>
    </location>
</feature>
<dbReference type="Pfam" id="PF11167">
    <property type="entry name" value="DUF2953"/>
    <property type="match status" value="1"/>
</dbReference>
<dbReference type="EMBL" id="JAVAMP010000002">
    <property type="protein sequence ID" value="MDP5273752.1"/>
    <property type="molecule type" value="Genomic_DNA"/>
</dbReference>
<reference evidence="2 3" key="1">
    <citation type="submission" date="2023-08" db="EMBL/GenBank/DDBJ databases">
        <authorList>
            <person name="Park J.-S."/>
        </authorList>
    </citation>
    <scope>NUCLEOTIDE SEQUENCE [LARGE SCALE GENOMIC DNA]</scope>
    <source>
        <strain evidence="2 3">2205SS18-9</strain>
    </source>
</reference>
<keyword evidence="1" id="KW-1133">Transmembrane helix</keyword>
<keyword evidence="1" id="KW-0472">Membrane</keyword>
<keyword evidence="3" id="KW-1185">Reference proteome</keyword>
<evidence type="ECO:0000256" key="1">
    <source>
        <dbReference type="SAM" id="Phobius"/>
    </source>
</evidence>
<accession>A0ABT9IXA9</accession>
<gene>
    <name evidence="2" type="ORF">Q5Y73_06530</name>
</gene>
<name>A0ABT9IXA9_9BACL</name>
<evidence type="ECO:0000313" key="2">
    <source>
        <dbReference type="EMBL" id="MDP5273752.1"/>
    </source>
</evidence>
<sequence>MFWFWGIVIICILTIFFIWFISTFIQVNISFKRIHEDDRFSVDIYLLRRLFHYNYEISLVEFRNVFEGVELKSTRTKSKTNEEPQADSLITPKNIWDYLKHTKELVTHFVGMYKWISQSMSYVHCTHLKWKTSIGVGEAPETAMIAGIVWGVNSNVLSSFVNKIRMDAQPHLEVNPLYNKNDIYIEVECILKIRIAHAILVGIYFMIRMLKAKGGFKTWKNILSKV</sequence>
<protein>
    <submittedName>
        <fullName evidence="2">DUF2953 domain-containing protein</fullName>
    </submittedName>
</protein>
<dbReference type="RefSeq" id="WP_305991054.1">
    <property type="nucleotide sequence ID" value="NZ_JAVAMP010000002.1"/>
</dbReference>
<comment type="caution">
    <text evidence="2">The sequence shown here is derived from an EMBL/GenBank/DDBJ whole genome shotgun (WGS) entry which is preliminary data.</text>
</comment>
<dbReference type="Proteomes" id="UP001231941">
    <property type="component" value="Unassembled WGS sequence"/>
</dbReference>